<dbReference type="Gene3D" id="1.10.260.40">
    <property type="entry name" value="lambda repressor-like DNA-binding domains"/>
    <property type="match status" value="1"/>
</dbReference>
<keyword evidence="1" id="KW-0805">Transcription regulation</keyword>
<dbReference type="Gene3D" id="3.40.50.2300">
    <property type="match status" value="2"/>
</dbReference>
<dbReference type="EMBL" id="AP012204">
    <property type="protein sequence ID" value="BAK35838.1"/>
    <property type="molecule type" value="Genomic_DNA"/>
</dbReference>
<dbReference type="GO" id="GO:0003700">
    <property type="term" value="F:DNA-binding transcription factor activity"/>
    <property type="evidence" value="ECO:0007669"/>
    <property type="project" value="TreeGrafter"/>
</dbReference>
<dbReference type="Pfam" id="PF13377">
    <property type="entry name" value="Peripla_BP_3"/>
    <property type="match status" value="1"/>
</dbReference>
<dbReference type="CDD" id="cd06267">
    <property type="entry name" value="PBP1_LacI_sugar_binding-like"/>
    <property type="match status" value="1"/>
</dbReference>
<evidence type="ECO:0000259" key="4">
    <source>
        <dbReference type="PROSITE" id="PS50932"/>
    </source>
</evidence>
<evidence type="ECO:0000313" key="5">
    <source>
        <dbReference type="EMBL" id="BAK35838.1"/>
    </source>
</evidence>
<keyword evidence="6" id="KW-1185">Reference proteome</keyword>
<dbReference type="InterPro" id="IPR000843">
    <property type="entry name" value="HTH_LacI"/>
</dbReference>
<dbReference type="InterPro" id="IPR010982">
    <property type="entry name" value="Lambda_DNA-bd_dom_sf"/>
</dbReference>
<evidence type="ECO:0000256" key="1">
    <source>
        <dbReference type="ARBA" id="ARBA00023015"/>
    </source>
</evidence>
<dbReference type="PANTHER" id="PTHR30146">
    <property type="entry name" value="LACI-RELATED TRANSCRIPTIONAL REPRESSOR"/>
    <property type="match status" value="1"/>
</dbReference>
<dbReference type="PROSITE" id="PS50932">
    <property type="entry name" value="HTH_LACI_2"/>
    <property type="match status" value="1"/>
</dbReference>
<dbReference type="SUPFAM" id="SSF53822">
    <property type="entry name" value="Periplasmic binding protein-like I"/>
    <property type="match status" value="1"/>
</dbReference>
<keyword evidence="2" id="KW-0238">DNA-binding</keyword>
<organism evidence="5 6">
    <name type="scientific">Microlunatus phosphovorus (strain ATCC 700054 / DSM 10555 / JCM 9379 / NBRC 101784 / NCIMB 13414 / VKM Ac-1990 / NM-1)</name>
    <dbReference type="NCBI Taxonomy" id="1032480"/>
    <lineage>
        <taxon>Bacteria</taxon>
        <taxon>Bacillati</taxon>
        <taxon>Actinomycetota</taxon>
        <taxon>Actinomycetes</taxon>
        <taxon>Propionibacteriales</taxon>
        <taxon>Propionibacteriaceae</taxon>
        <taxon>Microlunatus</taxon>
    </lineage>
</organism>
<protein>
    <submittedName>
        <fullName evidence="5">LacI family transcriptional regulator</fullName>
    </submittedName>
</protein>
<dbReference type="Pfam" id="PF00356">
    <property type="entry name" value="LacI"/>
    <property type="match status" value="1"/>
</dbReference>
<feature type="domain" description="HTH lacI-type" evidence="4">
    <location>
        <begin position="10"/>
        <end position="64"/>
    </location>
</feature>
<dbReference type="InterPro" id="IPR028082">
    <property type="entry name" value="Peripla_BP_I"/>
</dbReference>
<gene>
    <name evidence="5" type="ordered locus">MLP_28240</name>
</gene>
<dbReference type="KEGG" id="mph:MLP_28240"/>
<dbReference type="PANTHER" id="PTHR30146:SF155">
    <property type="entry name" value="ALANINE RACEMASE"/>
    <property type="match status" value="1"/>
</dbReference>
<evidence type="ECO:0000256" key="3">
    <source>
        <dbReference type="ARBA" id="ARBA00023163"/>
    </source>
</evidence>
<dbReference type="SUPFAM" id="SSF47413">
    <property type="entry name" value="lambda repressor-like DNA-binding domains"/>
    <property type="match status" value="1"/>
</dbReference>
<dbReference type="GO" id="GO:0000976">
    <property type="term" value="F:transcription cis-regulatory region binding"/>
    <property type="evidence" value="ECO:0007669"/>
    <property type="project" value="TreeGrafter"/>
</dbReference>
<reference evidence="5 6" key="1">
    <citation type="submission" date="2011-05" db="EMBL/GenBank/DDBJ databases">
        <title>Whole genome sequence of Microlunatus phosphovorus NM-1.</title>
        <authorList>
            <person name="Hosoyama A."/>
            <person name="Sasaki K."/>
            <person name="Harada T."/>
            <person name="Igarashi R."/>
            <person name="Kawakoshi A."/>
            <person name="Sasagawa M."/>
            <person name="Fukada J."/>
            <person name="Nakamura S."/>
            <person name="Katano Y."/>
            <person name="Hanada S."/>
            <person name="Kamagata Y."/>
            <person name="Nakamura N."/>
            <person name="Yamazaki S."/>
            <person name="Fujita N."/>
        </authorList>
    </citation>
    <scope>NUCLEOTIDE SEQUENCE [LARGE SCALE GENOMIC DNA]</scope>
    <source>
        <strain evidence="6">ATCC 700054 / DSM 10555 / JCM 9379 / NBRC 101784 / NCIMB 13414 / VKM Ac-1990 / NM-1</strain>
    </source>
</reference>
<dbReference type="STRING" id="1032480.MLP_28240"/>
<dbReference type="HOGENOM" id="CLU_037628_6_1_11"/>
<dbReference type="RefSeq" id="WP_013863707.1">
    <property type="nucleotide sequence ID" value="NC_015635.1"/>
</dbReference>
<accession>F5XJD8</accession>
<evidence type="ECO:0000256" key="2">
    <source>
        <dbReference type="ARBA" id="ARBA00023125"/>
    </source>
</evidence>
<dbReference type="Proteomes" id="UP000007947">
    <property type="component" value="Chromosome"/>
</dbReference>
<evidence type="ECO:0000313" key="6">
    <source>
        <dbReference type="Proteomes" id="UP000007947"/>
    </source>
</evidence>
<dbReference type="AlphaFoldDB" id="F5XJD8"/>
<keyword evidence="3" id="KW-0804">Transcription</keyword>
<proteinExistence type="predicted"/>
<dbReference type="SMART" id="SM00354">
    <property type="entry name" value="HTH_LACI"/>
    <property type="match status" value="1"/>
</dbReference>
<sequence>MAVARRSGRVTLEDVAAEAGVSRALASIVMRDAPGASAATRERVLATARELGYRPDVRARSLGGQKSKLIGVMFGVGVGTFHFDLLEGLYAAAAEHDHNLILSAVTPGRDEATALASLQDFRFDGLIMLGPPTEQPLLAGELPVVVVGWHVDHPRVDIVRTSDETAMAIAVEHLASLGHRRIAHLDGGETVIGVARRQAFVAAMTERGLAGTMRLVPGGQAQLDGQRAALRLLANEDDLPTALIAYNDDTAIAAMGVLAQQGISVPGDISVIGWDDSQLAMLSPVGLTSVRQEPGELARLAVERTIDRIKQRRIEDREIILEPELRLRQSTCPPPLGMS</sequence>
<name>F5XJD8_MICPN</name>
<dbReference type="eggNOG" id="COG1609">
    <property type="taxonomic scope" value="Bacteria"/>
</dbReference>
<dbReference type="InterPro" id="IPR046335">
    <property type="entry name" value="LacI/GalR-like_sensor"/>
</dbReference>
<dbReference type="CDD" id="cd01392">
    <property type="entry name" value="HTH_LacI"/>
    <property type="match status" value="1"/>
</dbReference>